<dbReference type="SUPFAM" id="SSF50199">
    <property type="entry name" value="Staphylococcal nuclease"/>
    <property type="match status" value="1"/>
</dbReference>
<dbReference type="Gene3D" id="2.40.50.90">
    <property type="match status" value="1"/>
</dbReference>
<dbReference type="InterPro" id="IPR035437">
    <property type="entry name" value="SNase_OB-fold_sf"/>
</dbReference>
<evidence type="ECO:0000259" key="1">
    <source>
        <dbReference type="SMART" id="SM00318"/>
    </source>
</evidence>
<organism evidence="2 3">
    <name type="scientific">Methylorubrum zatmanii</name>
    <dbReference type="NCBI Taxonomy" id="29429"/>
    <lineage>
        <taxon>Bacteria</taxon>
        <taxon>Pseudomonadati</taxon>
        <taxon>Pseudomonadota</taxon>
        <taxon>Alphaproteobacteria</taxon>
        <taxon>Hyphomicrobiales</taxon>
        <taxon>Methylobacteriaceae</taxon>
        <taxon>Methylorubrum</taxon>
    </lineage>
</organism>
<accession>A0ABW1WV43</accession>
<dbReference type="SMART" id="SM00318">
    <property type="entry name" value="SNc"/>
    <property type="match status" value="1"/>
</dbReference>
<evidence type="ECO:0000313" key="2">
    <source>
        <dbReference type="EMBL" id="MFC6391829.1"/>
    </source>
</evidence>
<proteinExistence type="predicted"/>
<reference evidence="3" key="1">
    <citation type="journal article" date="2019" name="Int. J. Syst. Evol. Microbiol.">
        <title>The Global Catalogue of Microorganisms (GCM) 10K type strain sequencing project: providing services to taxonomists for standard genome sequencing and annotation.</title>
        <authorList>
            <consortium name="The Broad Institute Genomics Platform"/>
            <consortium name="The Broad Institute Genome Sequencing Center for Infectious Disease"/>
            <person name="Wu L."/>
            <person name="Ma J."/>
        </authorList>
    </citation>
    <scope>NUCLEOTIDE SEQUENCE [LARGE SCALE GENOMIC DNA]</scope>
    <source>
        <strain evidence="3">CCUG 36916</strain>
    </source>
</reference>
<protein>
    <submittedName>
        <fullName evidence="2">Thermonuclease family protein</fullName>
    </submittedName>
</protein>
<feature type="domain" description="TNase-like" evidence="1">
    <location>
        <begin position="66"/>
        <end position="188"/>
    </location>
</feature>
<keyword evidence="3" id="KW-1185">Reference proteome</keyword>
<dbReference type="Proteomes" id="UP001596237">
    <property type="component" value="Unassembled WGS sequence"/>
</dbReference>
<dbReference type="InterPro" id="IPR016071">
    <property type="entry name" value="Staphylococal_nuclease_OB-fold"/>
</dbReference>
<gene>
    <name evidence="2" type="ORF">ACFQDP_21205</name>
</gene>
<evidence type="ECO:0000313" key="3">
    <source>
        <dbReference type="Proteomes" id="UP001596237"/>
    </source>
</evidence>
<comment type="caution">
    <text evidence="2">The sequence shown here is derived from an EMBL/GenBank/DDBJ whole genome shotgun (WGS) entry which is preliminary data.</text>
</comment>
<sequence>MSLTLTILLIYGACLVGTIASPPAPGNRDSDGAGPRRLLGALLVPALALLAASAPAGPARAADAIRTVSGAATVIDGATLAIGGQRLRLHGIDAPDLDQTCFDARERGYACGRVAAEALAARIAGGTVACEARATMADGTATALCRLGADDLAAWMVGNGYAVADRGSATYLAEDQRAWGRRLGLWAGVFELPGDRRRLRGATAGL</sequence>
<dbReference type="RefSeq" id="WP_192283869.1">
    <property type="nucleotide sequence ID" value="NZ_JBHSTT010000085.1"/>
</dbReference>
<dbReference type="EMBL" id="JBHSTT010000085">
    <property type="protein sequence ID" value="MFC6391829.1"/>
    <property type="molecule type" value="Genomic_DNA"/>
</dbReference>
<name>A0ABW1WV43_9HYPH</name>